<evidence type="ECO:0000256" key="10">
    <source>
        <dbReference type="RuleBase" id="RU000488"/>
    </source>
</evidence>
<feature type="repeat" description="Solcar" evidence="9">
    <location>
        <begin position="237"/>
        <end position="333"/>
    </location>
</feature>
<evidence type="ECO:0000256" key="11">
    <source>
        <dbReference type="SAM" id="Phobius"/>
    </source>
</evidence>
<evidence type="ECO:0000256" key="4">
    <source>
        <dbReference type="ARBA" id="ARBA00022692"/>
    </source>
</evidence>
<evidence type="ECO:0000256" key="3">
    <source>
        <dbReference type="ARBA" id="ARBA00022448"/>
    </source>
</evidence>
<evidence type="ECO:0000256" key="8">
    <source>
        <dbReference type="ARBA" id="ARBA00023136"/>
    </source>
</evidence>
<feature type="transmembrane region" description="Helical" evidence="11">
    <location>
        <begin position="237"/>
        <end position="258"/>
    </location>
</feature>
<dbReference type="GO" id="GO:0000064">
    <property type="term" value="F:L-ornithine transmembrane transporter activity"/>
    <property type="evidence" value="ECO:0007669"/>
    <property type="project" value="TreeGrafter"/>
</dbReference>
<dbReference type="PANTHER" id="PTHR45624:SF57">
    <property type="entry name" value="MITOCHONDRIAL SUBSTRATE CARRIER FAMILY PROTEIN L"/>
    <property type="match status" value="1"/>
</dbReference>
<feature type="transmembrane region" description="Helical" evidence="11">
    <location>
        <begin position="196"/>
        <end position="217"/>
    </location>
</feature>
<dbReference type="PANTHER" id="PTHR45624">
    <property type="entry name" value="MITOCHONDRIAL BASIC AMINO ACIDS TRANSPORTER-RELATED"/>
    <property type="match status" value="1"/>
</dbReference>
<comment type="caution">
    <text evidence="12">The sequence shown here is derived from an EMBL/GenBank/DDBJ whole genome shotgun (WGS) entry which is preliminary data.</text>
</comment>
<dbReference type="Pfam" id="PF00153">
    <property type="entry name" value="Mito_carr"/>
    <property type="match status" value="3"/>
</dbReference>
<evidence type="ECO:0000256" key="2">
    <source>
        <dbReference type="ARBA" id="ARBA00006375"/>
    </source>
</evidence>
<reference evidence="12" key="1">
    <citation type="submission" date="2023-06" db="EMBL/GenBank/DDBJ databases">
        <authorList>
            <consortium name="Lawrence Berkeley National Laboratory"/>
            <person name="Ahrendt S."/>
            <person name="Sahu N."/>
            <person name="Indic B."/>
            <person name="Wong-Bajracharya J."/>
            <person name="Merenyi Z."/>
            <person name="Ke H.-M."/>
            <person name="Monk M."/>
            <person name="Kocsube S."/>
            <person name="Drula E."/>
            <person name="Lipzen A."/>
            <person name="Balint B."/>
            <person name="Henrissat B."/>
            <person name="Andreopoulos B."/>
            <person name="Martin F.M."/>
            <person name="Harder C.B."/>
            <person name="Rigling D."/>
            <person name="Ford K.L."/>
            <person name="Foster G.D."/>
            <person name="Pangilinan J."/>
            <person name="Papanicolaou A."/>
            <person name="Barry K."/>
            <person name="LaButti K."/>
            <person name="Viragh M."/>
            <person name="Koriabine M."/>
            <person name="Yan M."/>
            <person name="Riley R."/>
            <person name="Champramary S."/>
            <person name="Plett K.L."/>
            <person name="Tsai I.J."/>
            <person name="Slot J."/>
            <person name="Sipos G."/>
            <person name="Plett J."/>
            <person name="Nagy L.G."/>
            <person name="Grigoriev I.V."/>
        </authorList>
    </citation>
    <scope>NUCLEOTIDE SEQUENCE</scope>
    <source>
        <strain evidence="12">HWK02</strain>
    </source>
</reference>
<feature type="repeat" description="Solcar" evidence="9">
    <location>
        <begin position="136"/>
        <end position="226"/>
    </location>
</feature>
<dbReference type="InterPro" id="IPR018108">
    <property type="entry name" value="MCP_transmembrane"/>
</dbReference>
<dbReference type="SUPFAM" id="SSF103506">
    <property type="entry name" value="Mitochondrial carrier"/>
    <property type="match status" value="1"/>
</dbReference>
<dbReference type="Gene3D" id="1.50.40.10">
    <property type="entry name" value="Mitochondrial carrier domain"/>
    <property type="match status" value="1"/>
</dbReference>
<evidence type="ECO:0000256" key="7">
    <source>
        <dbReference type="ARBA" id="ARBA00023128"/>
    </source>
</evidence>
<evidence type="ECO:0000313" key="12">
    <source>
        <dbReference type="EMBL" id="KAK0506348.1"/>
    </source>
</evidence>
<dbReference type="EMBL" id="JAUEPU010000001">
    <property type="protein sequence ID" value="KAK0506348.1"/>
    <property type="molecule type" value="Genomic_DNA"/>
</dbReference>
<evidence type="ECO:0000256" key="9">
    <source>
        <dbReference type="PROSITE-ProRule" id="PRU00282"/>
    </source>
</evidence>
<proteinExistence type="inferred from homology"/>
<sequence length="341" mass="37700">MTENASQSSHIRFVGAFAGIGSGLTKVTAVSQLSSEIRSHVRFLSRLLWGHGSVGFDTVKTRMQCSAPGTYRGAFDVFRQTIRNEGILAIYKGATPPAVMWAAIDSVLLGSLHNYRLFLFRNGMTEVNPATQLPRLTITAHGLAGLLAGWTSTVLATPMELLKVKLQLQMQRNASDRQFRGTIDCARKIVRTQGIFGLYSGFTGTVVCRTNFCWLFLSFEVFMRGFTKLQGTAYEIATGPANFLAGGLSSFAFWIMAIPADNVKNRMMAYPYPKPYPTASDVWMKRPSFLFVAKNILASEGYRGFFRGLGPCLLRSFPVNASALFVYESLLRAFGAEKTRQ</sequence>
<dbReference type="GO" id="GO:1990575">
    <property type="term" value="P:mitochondrial L-ornithine transmembrane transport"/>
    <property type="evidence" value="ECO:0007669"/>
    <property type="project" value="TreeGrafter"/>
</dbReference>
<evidence type="ECO:0000256" key="6">
    <source>
        <dbReference type="ARBA" id="ARBA00022989"/>
    </source>
</evidence>
<evidence type="ECO:0000256" key="1">
    <source>
        <dbReference type="ARBA" id="ARBA00004225"/>
    </source>
</evidence>
<keyword evidence="6 11" id="KW-1133">Transmembrane helix</keyword>
<keyword evidence="7" id="KW-0496">Mitochondrion</keyword>
<evidence type="ECO:0000256" key="5">
    <source>
        <dbReference type="ARBA" id="ARBA00022737"/>
    </source>
</evidence>
<keyword evidence="3 10" id="KW-0813">Transport</keyword>
<dbReference type="InterPro" id="IPR050567">
    <property type="entry name" value="Mitochondrial_Carrier"/>
</dbReference>
<organism evidence="12 13">
    <name type="scientific">Armillaria luteobubalina</name>
    <dbReference type="NCBI Taxonomy" id="153913"/>
    <lineage>
        <taxon>Eukaryota</taxon>
        <taxon>Fungi</taxon>
        <taxon>Dikarya</taxon>
        <taxon>Basidiomycota</taxon>
        <taxon>Agaricomycotina</taxon>
        <taxon>Agaricomycetes</taxon>
        <taxon>Agaricomycetidae</taxon>
        <taxon>Agaricales</taxon>
        <taxon>Marasmiineae</taxon>
        <taxon>Physalacriaceae</taxon>
        <taxon>Armillaria</taxon>
    </lineage>
</organism>
<dbReference type="Proteomes" id="UP001175228">
    <property type="component" value="Unassembled WGS sequence"/>
</dbReference>
<gene>
    <name evidence="12" type="ORF">EDD18DRAFT_28503</name>
</gene>
<keyword evidence="8 9" id="KW-0472">Membrane</keyword>
<dbReference type="InterPro" id="IPR023395">
    <property type="entry name" value="MCP_dom_sf"/>
</dbReference>
<name>A0AA39QRD4_9AGAR</name>
<dbReference type="AlphaFoldDB" id="A0AA39QRD4"/>
<keyword evidence="13" id="KW-1185">Reference proteome</keyword>
<comment type="similarity">
    <text evidence="2 10">Belongs to the mitochondrial carrier (TC 2.A.29) family.</text>
</comment>
<dbReference type="GO" id="GO:0031966">
    <property type="term" value="C:mitochondrial membrane"/>
    <property type="evidence" value="ECO:0007669"/>
    <property type="project" value="UniProtKB-SubCell"/>
</dbReference>
<dbReference type="PROSITE" id="PS50920">
    <property type="entry name" value="SOLCAR"/>
    <property type="match status" value="3"/>
</dbReference>
<protein>
    <submittedName>
        <fullName evidence="12">Mitochondrial carrier</fullName>
    </submittedName>
</protein>
<comment type="subcellular location">
    <subcellularLocation>
        <location evidence="1">Mitochondrion membrane</location>
        <topology evidence="1">Multi-pass membrane protein</topology>
    </subcellularLocation>
</comment>
<keyword evidence="4 9" id="KW-0812">Transmembrane</keyword>
<keyword evidence="5" id="KW-0677">Repeat</keyword>
<evidence type="ECO:0000313" key="13">
    <source>
        <dbReference type="Proteomes" id="UP001175228"/>
    </source>
</evidence>
<feature type="repeat" description="Solcar" evidence="9">
    <location>
        <begin position="41"/>
        <end position="118"/>
    </location>
</feature>
<accession>A0AA39QRD4</accession>